<dbReference type="EMBL" id="AMQM01000222">
    <property type="status" value="NOT_ANNOTATED_CDS"/>
    <property type="molecule type" value="Genomic_DNA"/>
</dbReference>
<dbReference type="PANTHER" id="PTHR10037:SF288">
    <property type="entry name" value="SODIUM CHANNEL PROTEIN PARA"/>
    <property type="match status" value="1"/>
</dbReference>
<keyword evidence="3" id="KW-1133">Transmembrane helix</keyword>
<accession>T1EIU9</accession>
<dbReference type="InterPro" id="IPR005821">
    <property type="entry name" value="Ion_trans_dom"/>
</dbReference>
<proteinExistence type="predicted"/>
<evidence type="ECO:0000256" key="3">
    <source>
        <dbReference type="ARBA" id="ARBA00022989"/>
    </source>
</evidence>
<reference evidence="7" key="3">
    <citation type="submission" date="2015-06" db="UniProtKB">
        <authorList>
            <consortium name="EnsemblMetazoa"/>
        </authorList>
    </citation>
    <scope>IDENTIFICATION</scope>
</reference>
<evidence type="ECO:0000256" key="1">
    <source>
        <dbReference type="ARBA" id="ARBA00004141"/>
    </source>
</evidence>
<dbReference type="GO" id="GO:0005261">
    <property type="term" value="F:monoatomic cation channel activity"/>
    <property type="evidence" value="ECO:0007669"/>
    <property type="project" value="InterPro"/>
</dbReference>
<dbReference type="AlphaFoldDB" id="T1EIU9"/>
<dbReference type="Proteomes" id="UP000015101">
    <property type="component" value="Unassembled WGS sequence"/>
</dbReference>
<keyword evidence="4" id="KW-0472">Membrane</keyword>
<evidence type="ECO:0000313" key="8">
    <source>
        <dbReference type="Proteomes" id="UP000015101"/>
    </source>
</evidence>
<dbReference type="STRING" id="6412.T1EIU9"/>
<reference evidence="8" key="1">
    <citation type="submission" date="2012-12" db="EMBL/GenBank/DDBJ databases">
        <authorList>
            <person name="Hellsten U."/>
            <person name="Grimwood J."/>
            <person name="Chapman J.A."/>
            <person name="Shapiro H."/>
            <person name="Aerts A."/>
            <person name="Otillar R.P."/>
            <person name="Terry A.Y."/>
            <person name="Boore J.L."/>
            <person name="Simakov O."/>
            <person name="Marletaz F."/>
            <person name="Cho S.-J."/>
            <person name="Edsinger-Gonzales E."/>
            <person name="Havlak P."/>
            <person name="Kuo D.-H."/>
            <person name="Larsson T."/>
            <person name="Lv J."/>
            <person name="Arendt D."/>
            <person name="Savage R."/>
            <person name="Osoegawa K."/>
            <person name="de Jong P."/>
            <person name="Lindberg D.R."/>
            <person name="Seaver E.C."/>
            <person name="Weisblat D.A."/>
            <person name="Putnam N.H."/>
            <person name="Grigoriev I.V."/>
            <person name="Rokhsar D.S."/>
        </authorList>
    </citation>
    <scope>NUCLEOTIDE SEQUENCE</scope>
</reference>
<dbReference type="OrthoDB" id="2984333at2759"/>
<dbReference type="InterPro" id="IPR043203">
    <property type="entry name" value="VGCC_Ca_Na"/>
</dbReference>
<dbReference type="eggNOG" id="KOG2301">
    <property type="taxonomic scope" value="Eukaryota"/>
</dbReference>
<feature type="domain" description="Ion transport" evidence="5">
    <location>
        <begin position="1"/>
        <end position="51"/>
    </location>
</feature>
<evidence type="ECO:0000259" key="5">
    <source>
        <dbReference type="Pfam" id="PF00520"/>
    </source>
</evidence>
<dbReference type="HOGENOM" id="CLU_3093388_0_0_1"/>
<dbReference type="PANTHER" id="PTHR10037">
    <property type="entry name" value="VOLTAGE-GATED CATION CHANNEL CALCIUM AND SODIUM"/>
    <property type="match status" value="1"/>
</dbReference>
<dbReference type="GO" id="GO:0005886">
    <property type="term" value="C:plasma membrane"/>
    <property type="evidence" value="ECO:0007669"/>
    <property type="project" value="InterPro"/>
</dbReference>
<dbReference type="InParanoid" id="T1EIU9"/>
<dbReference type="RefSeq" id="XP_009009446.1">
    <property type="nucleotide sequence ID" value="XM_009011198.1"/>
</dbReference>
<comment type="subcellular location">
    <subcellularLocation>
        <location evidence="1">Membrane</location>
        <topology evidence="1">Multi-pass membrane protein</topology>
    </subcellularLocation>
</comment>
<evidence type="ECO:0000256" key="4">
    <source>
        <dbReference type="ARBA" id="ARBA00023136"/>
    </source>
</evidence>
<dbReference type="Pfam" id="PF00520">
    <property type="entry name" value="Ion_trans"/>
    <property type="match status" value="1"/>
</dbReference>
<evidence type="ECO:0000313" key="7">
    <source>
        <dbReference type="EnsemblMetazoa" id="HelroP138408"/>
    </source>
</evidence>
<dbReference type="Gene3D" id="1.10.287.70">
    <property type="match status" value="1"/>
</dbReference>
<dbReference type="EnsemblMetazoa" id="HelroT138408">
    <property type="protein sequence ID" value="HelroP138408"/>
    <property type="gene ID" value="HelroG138408"/>
</dbReference>
<protein>
    <recommendedName>
        <fullName evidence="5">Ion transport domain-containing protein</fullName>
    </recommendedName>
</protein>
<sequence length="52" mass="5976">YAIFGMSFFMHVKHTKGIDDMFNFETFFRSMIMLFQVSTSAGWDGVLAGLMN</sequence>
<reference evidence="6 8" key="2">
    <citation type="journal article" date="2013" name="Nature">
        <title>Insights into bilaterian evolution from three spiralian genomes.</title>
        <authorList>
            <person name="Simakov O."/>
            <person name="Marletaz F."/>
            <person name="Cho S.J."/>
            <person name="Edsinger-Gonzales E."/>
            <person name="Havlak P."/>
            <person name="Hellsten U."/>
            <person name="Kuo D.H."/>
            <person name="Larsson T."/>
            <person name="Lv J."/>
            <person name="Arendt D."/>
            <person name="Savage R."/>
            <person name="Osoegawa K."/>
            <person name="de Jong P."/>
            <person name="Grimwood J."/>
            <person name="Chapman J.A."/>
            <person name="Shapiro H."/>
            <person name="Aerts A."/>
            <person name="Otillar R.P."/>
            <person name="Terry A.Y."/>
            <person name="Boore J.L."/>
            <person name="Grigoriev I.V."/>
            <person name="Lindberg D.R."/>
            <person name="Seaver E.C."/>
            <person name="Weisblat D.A."/>
            <person name="Putnam N.H."/>
            <person name="Rokhsar D.S."/>
        </authorList>
    </citation>
    <scope>NUCLEOTIDE SEQUENCE</scope>
</reference>
<keyword evidence="8" id="KW-1185">Reference proteome</keyword>
<name>T1EIU9_HELRO</name>
<evidence type="ECO:0000256" key="2">
    <source>
        <dbReference type="ARBA" id="ARBA00022692"/>
    </source>
</evidence>
<dbReference type="KEGG" id="hro:HELRODRAFT_138408"/>
<keyword evidence="2" id="KW-0812">Transmembrane</keyword>
<dbReference type="EMBL" id="KB095811">
    <property type="protein sequence ID" value="ESO12726.1"/>
    <property type="molecule type" value="Genomic_DNA"/>
</dbReference>
<dbReference type="CTD" id="20196499"/>
<evidence type="ECO:0000313" key="6">
    <source>
        <dbReference type="EMBL" id="ESO12726.1"/>
    </source>
</evidence>
<gene>
    <name evidence="7" type="primary">20196499</name>
    <name evidence="6" type="ORF">HELRODRAFT_138408</name>
</gene>
<organism evidence="7 8">
    <name type="scientific">Helobdella robusta</name>
    <name type="common">Californian leech</name>
    <dbReference type="NCBI Taxonomy" id="6412"/>
    <lineage>
        <taxon>Eukaryota</taxon>
        <taxon>Metazoa</taxon>
        <taxon>Spiralia</taxon>
        <taxon>Lophotrochozoa</taxon>
        <taxon>Annelida</taxon>
        <taxon>Clitellata</taxon>
        <taxon>Hirudinea</taxon>
        <taxon>Rhynchobdellida</taxon>
        <taxon>Glossiphoniidae</taxon>
        <taxon>Helobdella</taxon>
    </lineage>
</organism>
<dbReference type="GeneID" id="20196499"/>